<sequence>MKIVTAKAKLTKLATACADDQGVHASNRKSKAAQTVSTHSAPSTATATMRLTGLGKAIKKLAILRINMLAASLVE</sequence>
<proteinExistence type="predicted"/>
<keyword evidence="2" id="KW-1185">Reference proteome</keyword>
<name>A0ABT6X3N3_9BURK</name>
<evidence type="ECO:0000313" key="2">
    <source>
        <dbReference type="Proteomes" id="UP001431902"/>
    </source>
</evidence>
<protein>
    <submittedName>
        <fullName evidence="1">Uncharacterized protein</fullName>
    </submittedName>
</protein>
<gene>
    <name evidence="1" type="ORF">QLQ16_02620</name>
</gene>
<dbReference type="Proteomes" id="UP001431902">
    <property type="component" value="Unassembled WGS sequence"/>
</dbReference>
<dbReference type="EMBL" id="JASGBH010000002">
    <property type="protein sequence ID" value="MDI9232724.1"/>
    <property type="molecule type" value="Genomic_DNA"/>
</dbReference>
<comment type="caution">
    <text evidence="1">The sequence shown here is derived from an EMBL/GenBank/DDBJ whole genome shotgun (WGS) entry which is preliminary data.</text>
</comment>
<organism evidence="1 2">
    <name type="scientific">Limnohabitans lacus</name>
    <dbReference type="NCBI Taxonomy" id="3045173"/>
    <lineage>
        <taxon>Bacteria</taxon>
        <taxon>Pseudomonadati</taxon>
        <taxon>Pseudomonadota</taxon>
        <taxon>Betaproteobacteria</taxon>
        <taxon>Burkholderiales</taxon>
        <taxon>Comamonadaceae</taxon>
        <taxon>Limnohabitans</taxon>
    </lineage>
</organism>
<accession>A0ABT6X3N3</accession>
<reference evidence="1" key="1">
    <citation type="submission" date="2023-05" db="EMBL/GenBank/DDBJ databases">
        <title>Limnohabitans sp. strain HM2-2 Genome sequencing and assembly.</title>
        <authorList>
            <person name="Jung Y."/>
        </authorList>
    </citation>
    <scope>NUCLEOTIDE SEQUENCE</scope>
    <source>
        <strain evidence="1">HM2-2</strain>
    </source>
</reference>
<evidence type="ECO:0000313" key="1">
    <source>
        <dbReference type="EMBL" id="MDI9232724.1"/>
    </source>
</evidence>